<dbReference type="EMBL" id="MCFH01000093">
    <property type="protein sequence ID" value="ORX40433.1"/>
    <property type="molecule type" value="Genomic_DNA"/>
</dbReference>
<dbReference type="AlphaFoldDB" id="A0A1Y1UQV7"/>
<proteinExistence type="predicted"/>
<evidence type="ECO:0000313" key="2">
    <source>
        <dbReference type="Proteomes" id="UP000193719"/>
    </source>
</evidence>
<dbReference type="OrthoDB" id="25675at2759"/>
<reference evidence="1 2" key="1">
    <citation type="submission" date="2016-08" db="EMBL/GenBank/DDBJ databases">
        <title>Genomes of anaerobic fungi encode conserved fungal cellulosomes for biomass hydrolysis.</title>
        <authorList>
            <consortium name="DOE Joint Genome Institute"/>
            <person name="Haitjema C.H."/>
            <person name="Gilmore S.P."/>
            <person name="Henske J.K."/>
            <person name="Solomon K.V."/>
            <person name="De Groot R."/>
            <person name="Kuo A."/>
            <person name="Mondo S.J."/>
            <person name="Salamov A.A."/>
            <person name="Labutti K."/>
            <person name="Zhao Z."/>
            <person name="Chiniquy J."/>
            <person name="Barry K."/>
            <person name="Brewer H.M."/>
            <person name="Purvine S.O."/>
            <person name="Wright A.T."/>
            <person name="Boxma B."/>
            <person name="Van Alen T."/>
            <person name="Hackstein J.H."/>
            <person name="Baker S.E."/>
            <person name="Grigoriev I.V."/>
            <person name="O'Malley M.A."/>
        </authorList>
    </citation>
    <scope>NUCLEOTIDE SEQUENCE [LARGE SCALE GENOMIC DNA]</scope>
    <source>
        <strain evidence="2">finn</strain>
    </source>
</reference>
<reference evidence="1 2" key="2">
    <citation type="submission" date="2016-08" db="EMBL/GenBank/DDBJ databases">
        <title>Pervasive Adenine N6-methylation of Active Genes in Fungi.</title>
        <authorList>
            <consortium name="DOE Joint Genome Institute"/>
            <person name="Mondo S.J."/>
            <person name="Dannebaum R.O."/>
            <person name="Kuo R.C."/>
            <person name="Labutti K."/>
            <person name="Haridas S."/>
            <person name="Kuo A."/>
            <person name="Salamov A."/>
            <person name="Ahrendt S.R."/>
            <person name="Lipzen A."/>
            <person name="Sullivan W."/>
            <person name="Andreopoulos W.B."/>
            <person name="Clum A."/>
            <person name="Lindquist E."/>
            <person name="Daum C."/>
            <person name="Ramamoorthy G.K."/>
            <person name="Gryganskyi A."/>
            <person name="Culley D."/>
            <person name="Magnuson J.K."/>
            <person name="James T.Y."/>
            <person name="O'Malley M.A."/>
            <person name="Stajich J.E."/>
            <person name="Spatafora J.W."/>
            <person name="Visel A."/>
            <person name="Grigoriev I.V."/>
        </authorList>
    </citation>
    <scope>NUCLEOTIDE SEQUENCE [LARGE SCALE GENOMIC DNA]</scope>
    <source>
        <strain evidence="2">finn</strain>
    </source>
</reference>
<dbReference type="Proteomes" id="UP000193719">
    <property type="component" value="Unassembled WGS sequence"/>
</dbReference>
<keyword evidence="2" id="KW-1185">Reference proteome</keyword>
<evidence type="ECO:0008006" key="3">
    <source>
        <dbReference type="Google" id="ProtNLM"/>
    </source>
</evidence>
<gene>
    <name evidence="1" type="ORF">BCR36DRAFT_588138</name>
</gene>
<protein>
    <recommendedName>
        <fullName evidence="3">Anaphase-promoting complex subunit 13</fullName>
    </recommendedName>
</protein>
<sequence>MSDSNYSQKIHAPRVLFPIVDSKWMADKLPDDNIQFPVSLELPSEDSEDESNNIDENKWLDLNLEDISK</sequence>
<organism evidence="1 2">
    <name type="scientific">Piromyces finnis</name>
    <dbReference type="NCBI Taxonomy" id="1754191"/>
    <lineage>
        <taxon>Eukaryota</taxon>
        <taxon>Fungi</taxon>
        <taxon>Fungi incertae sedis</taxon>
        <taxon>Chytridiomycota</taxon>
        <taxon>Chytridiomycota incertae sedis</taxon>
        <taxon>Neocallimastigomycetes</taxon>
        <taxon>Neocallimastigales</taxon>
        <taxon>Neocallimastigaceae</taxon>
        <taxon>Piromyces</taxon>
    </lineage>
</organism>
<accession>A0A1Y1UQV7</accession>
<comment type="caution">
    <text evidence="1">The sequence shown here is derived from an EMBL/GenBank/DDBJ whole genome shotgun (WGS) entry which is preliminary data.</text>
</comment>
<name>A0A1Y1UQV7_9FUNG</name>
<evidence type="ECO:0000313" key="1">
    <source>
        <dbReference type="EMBL" id="ORX40433.1"/>
    </source>
</evidence>